<feature type="transmembrane region" description="Helical" evidence="8">
    <location>
        <begin position="104"/>
        <end position="125"/>
    </location>
</feature>
<feature type="transmembrane region" description="Helical" evidence="8">
    <location>
        <begin position="225"/>
        <end position="248"/>
    </location>
</feature>
<dbReference type="InterPro" id="IPR045891">
    <property type="entry name" value="ZIP9"/>
</dbReference>
<feature type="transmembrane region" description="Helical" evidence="8">
    <location>
        <begin position="188"/>
        <end position="213"/>
    </location>
</feature>
<sequence length="343" mass="36823">MAGGFWWLLFLSLVITSTSIAAGILPLALSLSRKRVQAISSFGMGLLVGTSLIVIIPEGVSTLYSAYTTEQPTPDAGPLRHRDNDAPGVSEPEHHHHEASPERYVGLALVLGFVFMYFIQILSTWTSRINERQYSTISVNTLRSFATSEPVESSPPSTASFATTLGLLIHATADGIALGASANASKPSLGLIVFFAIMLHKAPAAFGLVAILLKQGLSKRQARGHLVAFSVAAPIGAFATWLAIALLGRKTNDAALQHQHTEWWTGILLLFSAGTFLFVAMHAMQEIDGGESHHSTGMNGHDNRMHELDMDTDGDENKAQNALLTMVGMLAPLVTYLGPHHAH</sequence>
<dbReference type="GO" id="GO:0006829">
    <property type="term" value="P:zinc ion transport"/>
    <property type="evidence" value="ECO:0007669"/>
    <property type="project" value="InterPro"/>
</dbReference>
<organism evidence="9 10">
    <name type="scientific">Drechslerella dactyloides</name>
    <name type="common">Nematode-trapping fungus</name>
    <name type="synonym">Arthrobotrys dactyloides</name>
    <dbReference type="NCBI Taxonomy" id="74499"/>
    <lineage>
        <taxon>Eukaryota</taxon>
        <taxon>Fungi</taxon>
        <taxon>Dikarya</taxon>
        <taxon>Ascomycota</taxon>
        <taxon>Pezizomycotina</taxon>
        <taxon>Orbiliomycetes</taxon>
        <taxon>Orbiliales</taxon>
        <taxon>Orbiliaceae</taxon>
        <taxon>Drechslerella</taxon>
    </lineage>
</organism>
<dbReference type="PANTHER" id="PTHR16133:SF0">
    <property type="entry name" value="ZINC_IRON REGULATED TRANSPORTER-RELATED PROTEIN 102B, ISOFORM E"/>
    <property type="match status" value="1"/>
</dbReference>
<feature type="compositionally biased region" description="Basic and acidic residues" evidence="7">
    <location>
        <begin position="78"/>
        <end position="98"/>
    </location>
</feature>
<comment type="caution">
    <text evidence="9">The sequence shown here is derived from an EMBL/GenBank/DDBJ whole genome shotgun (WGS) entry which is preliminary data.</text>
</comment>
<evidence type="ECO:0000256" key="3">
    <source>
        <dbReference type="ARBA" id="ARBA00022692"/>
    </source>
</evidence>
<feature type="transmembrane region" description="Helical" evidence="8">
    <location>
        <begin position="6"/>
        <end position="29"/>
    </location>
</feature>
<evidence type="ECO:0000256" key="2">
    <source>
        <dbReference type="ARBA" id="ARBA00004394"/>
    </source>
</evidence>
<evidence type="ECO:0000256" key="1">
    <source>
        <dbReference type="ARBA" id="ARBA00004127"/>
    </source>
</evidence>
<evidence type="ECO:0000256" key="8">
    <source>
        <dbReference type="SAM" id="Phobius"/>
    </source>
</evidence>
<dbReference type="InterPro" id="IPR003689">
    <property type="entry name" value="ZIP"/>
</dbReference>
<evidence type="ECO:0000313" key="9">
    <source>
        <dbReference type="EMBL" id="KAJ6263262.1"/>
    </source>
</evidence>
<dbReference type="AlphaFoldDB" id="A0AAD6J6Q5"/>
<dbReference type="PANTHER" id="PTHR16133">
    <property type="entry name" value="SOLUTE CARRIER FAMILY 39 ZINC TRANSPORTER , MEMBER 9-RELATED"/>
    <property type="match status" value="1"/>
</dbReference>
<name>A0AAD6J6Q5_DREDA</name>
<dbReference type="EMBL" id="JAQGDS010000002">
    <property type="protein sequence ID" value="KAJ6263262.1"/>
    <property type="molecule type" value="Genomic_DNA"/>
</dbReference>
<feature type="transmembrane region" description="Helical" evidence="8">
    <location>
        <begin position="263"/>
        <end position="284"/>
    </location>
</feature>
<evidence type="ECO:0000256" key="6">
    <source>
        <dbReference type="ARBA" id="ARBA00023136"/>
    </source>
</evidence>
<dbReference type="GO" id="GO:0046873">
    <property type="term" value="F:metal ion transmembrane transporter activity"/>
    <property type="evidence" value="ECO:0007669"/>
    <property type="project" value="InterPro"/>
</dbReference>
<reference evidence="9" key="1">
    <citation type="submission" date="2023-01" db="EMBL/GenBank/DDBJ databases">
        <title>The chitinases involved in constricting ring structure development in the nematode-trapping fungus Drechslerella dactyloides.</title>
        <authorList>
            <person name="Wang R."/>
            <person name="Zhang L."/>
            <person name="Tang P."/>
            <person name="Li S."/>
            <person name="Liang L."/>
        </authorList>
    </citation>
    <scope>NUCLEOTIDE SEQUENCE</scope>
    <source>
        <strain evidence="9">YMF1.00031</strain>
    </source>
</reference>
<evidence type="ECO:0000256" key="7">
    <source>
        <dbReference type="SAM" id="MobiDB-lite"/>
    </source>
</evidence>
<dbReference type="GO" id="GO:0000139">
    <property type="term" value="C:Golgi membrane"/>
    <property type="evidence" value="ECO:0007669"/>
    <property type="project" value="UniProtKB-SubCell"/>
</dbReference>
<evidence type="ECO:0000256" key="5">
    <source>
        <dbReference type="ARBA" id="ARBA00023034"/>
    </source>
</evidence>
<comment type="subcellular location">
    <subcellularLocation>
        <location evidence="1">Endomembrane system</location>
        <topology evidence="1">Multi-pass membrane protein</topology>
    </subcellularLocation>
    <subcellularLocation>
        <location evidence="2">Golgi apparatus membrane</location>
    </subcellularLocation>
</comment>
<feature type="transmembrane region" description="Helical" evidence="8">
    <location>
        <begin position="36"/>
        <end position="56"/>
    </location>
</feature>
<accession>A0AAD6J6Q5</accession>
<dbReference type="Pfam" id="PF02535">
    <property type="entry name" value="Zip"/>
    <property type="match status" value="1"/>
</dbReference>
<keyword evidence="4 8" id="KW-1133">Transmembrane helix</keyword>
<gene>
    <name evidence="9" type="ORF">Dda_1823</name>
</gene>
<keyword evidence="3 8" id="KW-0812">Transmembrane</keyword>
<evidence type="ECO:0000256" key="4">
    <source>
        <dbReference type="ARBA" id="ARBA00022989"/>
    </source>
</evidence>
<proteinExistence type="predicted"/>
<feature type="region of interest" description="Disordered" evidence="7">
    <location>
        <begin position="71"/>
        <end position="98"/>
    </location>
</feature>
<keyword evidence="5" id="KW-0333">Golgi apparatus</keyword>
<keyword evidence="6 8" id="KW-0472">Membrane</keyword>
<protein>
    <submittedName>
        <fullName evidence="9">Zinc transporter</fullName>
    </submittedName>
</protein>
<evidence type="ECO:0000313" key="10">
    <source>
        <dbReference type="Proteomes" id="UP001221413"/>
    </source>
</evidence>
<keyword evidence="10" id="KW-1185">Reference proteome</keyword>
<dbReference type="Proteomes" id="UP001221413">
    <property type="component" value="Unassembled WGS sequence"/>
</dbReference>